<reference evidence="12" key="1">
    <citation type="journal article" date="2023" name="bioRxiv">
        <title>Scaffold-level genome assemblies of two parasitoid biocontrol wasps reveal the parthenogenesis mechanism and an associated novel virus.</title>
        <authorList>
            <person name="Inwood S."/>
            <person name="Skelly J."/>
            <person name="Guhlin J."/>
            <person name="Harrop T."/>
            <person name="Goldson S."/>
            <person name="Dearden P."/>
        </authorList>
    </citation>
    <scope>NUCLEOTIDE SEQUENCE</scope>
    <source>
        <strain evidence="12">Lincoln</strain>
        <tissue evidence="12">Whole body</tissue>
    </source>
</reference>
<evidence type="ECO:0000256" key="7">
    <source>
        <dbReference type="ARBA" id="ARBA00023204"/>
    </source>
</evidence>
<dbReference type="InterPro" id="IPR046931">
    <property type="entry name" value="HTH_61"/>
</dbReference>
<dbReference type="Gene3D" id="3.40.50.300">
    <property type="entry name" value="P-loop containing nucleotide triphosphate hydrolases"/>
    <property type="match status" value="2"/>
</dbReference>
<dbReference type="Gene3D" id="1.10.150.20">
    <property type="entry name" value="5' to 3' exonuclease, C-terminal subdomain"/>
    <property type="match status" value="1"/>
</dbReference>
<evidence type="ECO:0008006" key="14">
    <source>
        <dbReference type="Google" id="ProtNLM"/>
    </source>
</evidence>
<accession>A0AA39F3V3</accession>
<dbReference type="Pfam" id="PF00271">
    <property type="entry name" value="Helicase_C"/>
    <property type="match status" value="1"/>
</dbReference>
<dbReference type="SMART" id="SM00487">
    <property type="entry name" value="DEXDc"/>
    <property type="match status" value="1"/>
</dbReference>
<keyword evidence="4" id="KW-0378">Hydrolase</keyword>
<dbReference type="SMART" id="SM00490">
    <property type="entry name" value="HELICc"/>
    <property type="match status" value="1"/>
</dbReference>
<dbReference type="Pfam" id="PF20470">
    <property type="entry name" value="HTH_61"/>
    <property type="match status" value="1"/>
</dbReference>
<keyword evidence="6" id="KW-0067">ATP-binding</keyword>
<sequence length="970" mass="109391">MMNTSNERSSNEHLINLPSLTKLNDADGTFTNATVGSQKNDAHLETPSLDYTLKNHDTMLCDMQEDIQWNEQTWLPELSTNTNLLSNTSISNLSNYSFNTSLKELQQSSPKNTPLETAICDVDNQISVSQSKFLSFWHSDDLNCQKNDETTITDERKDDGTFYGLPNKVKMLLHKVRNITSLYDWQDECLKLESVANRQNLIYTLPTSGGKTLVSEILMLKEILCNKKNVIFVLPYVAIVQEKIQAMAPFALELEFLLEEYAGNKGRYPPVKRHRKNSIFICTIEKAANLMNSLVEYDRLHEIGLLVIDELHLIGEGGGRGATLERLLTELIYTNDSIQIVGMSATIGNLNEIATFLKADVYMKNFRPIQLKEYVKCENRIWLVDLHEKEIFTDEKKINYRYSETASKLDPDKIGGLVMDVVPNDSCLIFCSSRKNCENVAMLMTRVLFRSLTEYKVQEKDKLLNDLRAEDNLCPILSKTIKYGVAYHHSGLTTEERRILEDAYRDGTICVICCTTTLAAGVNLPARRVIIRSPYVGREFINLSRYKQMIGRAGRAGMGEIGESILICKSSEMPKIQTLLTSKMENCISNLNTDKDRGINNLIMSSVMLSLASTREKLRQLVSKSLLGIQSSRLGIKTSDITDLAIAELIKEKMLKVKTKPIVPGDTAVVIQSQIINTEIPKDLSTNVQNNERPIITRKKKNIFELSHLGKAAMKGCIDLQSACNLYDDLKTAQNHLVLINDLHILYLVTPYDLTNQFKPIGSVYYDVVTNLSSSAMVVARVLGINEVALTKLRDGVMPKNIESRVANRFYLTLILYDLWQRESLLTVSSKYQINRGAIQNLLTSAGSFAISIAKFCQELPEFWAFTDLFTQFNNKLNHYCSAELTVLMELPAVKVGRAKQLYNAGYKTLQSIALANPQDLIQKITHVSRKMANEMIAAANILLLAKVENLKDEVAEMMECMEASIYSCN</sequence>
<evidence type="ECO:0000256" key="2">
    <source>
        <dbReference type="ARBA" id="ARBA00022741"/>
    </source>
</evidence>
<evidence type="ECO:0000256" key="6">
    <source>
        <dbReference type="ARBA" id="ARBA00022840"/>
    </source>
</evidence>
<dbReference type="PROSITE" id="PS51192">
    <property type="entry name" value="HELICASE_ATP_BIND_1"/>
    <property type="match status" value="1"/>
</dbReference>
<evidence type="ECO:0000256" key="4">
    <source>
        <dbReference type="ARBA" id="ARBA00022801"/>
    </source>
</evidence>
<dbReference type="InterPro" id="IPR001650">
    <property type="entry name" value="Helicase_C-like"/>
</dbReference>
<dbReference type="SUPFAM" id="SSF52540">
    <property type="entry name" value="P-loop containing nucleoside triphosphate hydrolases"/>
    <property type="match status" value="1"/>
</dbReference>
<evidence type="ECO:0000256" key="8">
    <source>
        <dbReference type="ARBA" id="ARBA00023242"/>
    </source>
</evidence>
<evidence type="ECO:0000256" key="9">
    <source>
        <dbReference type="ARBA" id="ARBA00048988"/>
    </source>
</evidence>
<dbReference type="GO" id="GO:0005524">
    <property type="term" value="F:ATP binding"/>
    <property type="evidence" value="ECO:0007669"/>
    <property type="project" value="UniProtKB-KW"/>
</dbReference>
<keyword evidence="8" id="KW-0539">Nucleus</keyword>
<dbReference type="GO" id="GO:0006302">
    <property type="term" value="P:double-strand break repair"/>
    <property type="evidence" value="ECO:0007669"/>
    <property type="project" value="UniProtKB-ARBA"/>
</dbReference>
<evidence type="ECO:0000256" key="1">
    <source>
        <dbReference type="ARBA" id="ARBA00004123"/>
    </source>
</evidence>
<dbReference type="GO" id="GO:0043138">
    <property type="term" value="F:3'-5' DNA helicase activity"/>
    <property type="evidence" value="ECO:0007669"/>
    <property type="project" value="UniProtKB-EC"/>
</dbReference>
<dbReference type="AlphaFoldDB" id="A0AA39F3V3"/>
<protein>
    <recommendedName>
        <fullName evidence="14">Helicase POLQ-like</fullName>
    </recommendedName>
</protein>
<dbReference type="SUPFAM" id="SSF158702">
    <property type="entry name" value="Sec63 N-terminal domain-like"/>
    <property type="match status" value="1"/>
</dbReference>
<evidence type="ECO:0000259" key="11">
    <source>
        <dbReference type="PROSITE" id="PS51194"/>
    </source>
</evidence>
<evidence type="ECO:0000256" key="5">
    <source>
        <dbReference type="ARBA" id="ARBA00022806"/>
    </source>
</evidence>
<dbReference type="InterPro" id="IPR014001">
    <property type="entry name" value="Helicase_ATP-bd"/>
</dbReference>
<dbReference type="EMBL" id="JAQQBR010001833">
    <property type="protein sequence ID" value="KAK0162441.1"/>
    <property type="molecule type" value="Genomic_DNA"/>
</dbReference>
<keyword evidence="5" id="KW-0347">Helicase</keyword>
<dbReference type="FunFam" id="3.40.50.300:FF:000813">
    <property type="entry name" value="helicase POLQ-like isoform X1"/>
    <property type="match status" value="1"/>
</dbReference>
<organism evidence="12 13">
    <name type="scientific">Microctonus hyperodae</name>
    <name type="common">Parasitoid wasp</name>
    <dbReference type="NCBI Taxonomy" id="165561"/>
    <lineage>
        <taxon>Eukaryota</taxon>
        <taxon>Metazoa</taxon>
        <taxon>Ecdysozoa</taxon>
        <taxon>Arthropoda</taxon>
        <taxon>Hexapoda</taxon>
        <taxon>Insecta</taxon>
        <taxon>Pterygota</taxon>
        <taxon>Neoptera</taxon>
        <taxon>Endopterygota</taxon>
        <taxon>Hymenoptera</taxon>
        <taxon>Apocrita</taxon>
        <taxon>Ichneumonoidea</taxon>
        <taxon>Braconidae</taxon>
        <taxon>Euphorinae</taxon>
        <taxon>Microctonus</taxon>
    </lineage>
</organism>
<gene>
    <name evidence="12" type="ORF">PV327_006217</name>
</gene>
<dbReference type="InterPro" id="IPR011545">
    <property type="entry name" value="DEAD/DEAH_box_helicase_dom"/>
</dbReference>
<dbReference type="CDD" id="cd18795">
    <property type="entry name" value="SF2_C_Ski2"/>
    <property type="match status" value="1"/>
</dbReference>
<feature type="domain" description="Helicase C-terminal" evidence="11">
    <location>
        <begin position="413"/>
        <end position="595"/>
    </location>
</feature>
<dbReference type="Pfam" id="PF21099">
    <property type="entry name" value="POLQ_helical"/>
    <property type="match status" value="1"/>
</dbReference>
<dbReference type="Proteomes" id="UP001168972">
    <property type="component" value="Unassembled WGS sequence"/>
</dbReference>
<comment type="caution">
    <text evidence="12">The sequence shown here is derived from an EMBL/GenBank/DDBJ whole genome shotgun (WGS) entry which is preliminary data.</text>
</comment>
<name>A0AA39F3V3_MICHY</name>
<evidence type="ECO:0000313" key="12">
    <source>
        <dbReference type="EMBL" id="KAK0162441.1"/>
    </source>
</evidence>
<dbReference type="PROSITE" id="PS51194">
    <property type="entry name" value="HELICASE_CTER"/>
    <property type="match status" value="1"/>
</dbReference>
<dbReference type="PANTHER" id="PTHR47961">
    <property type="entry name" value="DNA POLYMERASE THETA, PUTATIVE (AFU_ORTHOLOGUE AFUA_1G05260)-RELATED"/>
    <property type="match status" value="1"/>
</dbReference>
<comment type="catalytic activity">
    <reaction evidence="9">
        <text>ATP + H2O = ADP + phosphate + H(+)</text>
        <dbReference type="Rhea" id="RHEA:13065"/>
        <dbReference type="ChEBI" id="CHEBI:15377"/>
        <dbReference type="ChEBI" id="CHEBI:15378"/>
        <dbReference type="ChEBI" id="CHEBI:30616"/>
        <dbReference type="ChEBI" id="CHEBI:43474"/>
        <dbReference type="ChEBI" id="CHEBI:456216"/>
        <dbReference type="EC" id="5.6.2.4"/>
    </reaction>
</comment>
<dbReference type="InterPro" id="IPR050474">
    <property type="entry name" value="Hel308_SKI2-like"/>
</dbReference>
<dbReference type="Pfam" id="PF00270">
    <property type="entry name" value="DEAD"/>
    <property type="match status" value="1"/>
</dbReference>
<dbReference type="CDD" id="cd18026">
    <property type="entry name" value="DEXHc_POLQ-like"/>
    <property type="match status" value="1"/>
</dbReference>
<comment type="subcellular location">
    <subcellularLocation>
        <location evidence="1">Nucleus</location>
    </subcellularLocation>
</comment>
<keyword evidence="13" id="KW-1185">Reference proteome</keyword>
<dbReference type="InterPro" id="IPR048960">
    <property type="entry name" value="POLQ-like_helical"/>
</dbReference>
<dbReference type="GO" id="GO:0016787">
    <property type="term" value="F:hydrolase activity"/>
    <property type="evidence" value="ECO:0007669"/>
    <property type="project" value="UniProtKB-KW"/>
</dbReference>
<dbReference type="GO" id="GO:0005634">
    <property type="term" value="C:nucleus"/>
    <property type="evidence" value="ECO:0007669"/>
    <property type="project" value="UniProtKB-SubCell"/>
</dbReference>
<dbReference type="InterPro" id="IPR027417">
    <property type="entry name" value="P-loop_NTPase"/>
</dbReference>
<dbReference type="GO" id="GO:0003676">
    <property type="term" value="F:nucleic acid binding"/>
    <property type="evidence" value="ECO:0007669"/>
    <property type="project" value="InterPro"/>
</dbReference>
<dbReference type="PANTHER" id="PTHR47961:SF12">
    <property type="entry name" value="HELICASE POLQ-LIKE"/>
    <property type="match status" value="1"/>
</dbReference>
<proteinExistence type="predicted"/>
<reference evidence="12" key="2">
    <citation type="submission" date="2023-03" db="EMBL/GenBank/DDBJ databases">
        <authorList>
            <person name="Inwood S.N."/>
            <person name="Skelly J.G."/>
            <person name="Guhlin J."/>
            <person name="Harrop T.W.R."/>
            <person name="Goldson S.G."/>
            <person name="Dearden P.K."/>
        </authorList>
    </citation>
    <scope>NUCLEOTIDE SEQUENCE</scope>
    <source>
        <strain evidence="12">Lincoln</strain>
        <tissue evidence="12">Whole body</tissue>
    </source>
</reference>
<evidence type="ECO:0000313" key="13">
    <source>
        <dbReference type="Proteomes" id="UP001168972"/>
    </source>
</evidence>
<feature type="domain" description="Helicase ATP-binding" evidence="10">
    <location>
        <begin position="192"/>
        <end position="365"/>
    </location>
</feature>
<keyword evidence="7" id="KW-0234">DNA repair</keyword>
<evidence type="ECO:0000259" key="10">
    <source>
        <dbReference type="PROSITE" id="PS51192"/>
    </source>
</evidence>
<keyword evidence="3" id="KW-0227">DNA damage</keyword>
<keyword evidence="2" id="KW-0547">Nucleotide-binding</keyword>
<evidence type="ECO:0000256" key="3">
    <source>
        <dbReference type="ARBA" id="ARBA00022763"/>
    </source>
</evidence>
<dbReference type="Gene3D" id="1.10.3380.20">
    <property type="match status" value="1"/>
</dbReference>